<dbReference type="Proteomes" id="UP001195963">
    <property type="component" value="Unassembled WGS sequence"/>
</dbReference>
<organism evidence="1 2">
    <name type="scientific">Shewanella nanhaiensis</name>
    <dbReference type="NCBI Taxonomy" id="2864872"/>
    <lineage>
        <taxon>Bacteria</taxon>
        <taxon>Pseudomonadati</taxon>
        <taxon>Pseudomonadota</taxon>
        <taxon>Gammaproteobacteria</taxon>
        <taxon>Alteromonadales</taxon>
        <taxon>Shewanellaceae</taxon>
        <taxon>Shewanella</taxon>
    </lineage>
</organism>
<reference evidence="1 2" key="1">
    <citation type="submission" date="2021-07" db="EMBL/GenBank/DDBJ databases">
        <title>Shewanella sp. nov, isolated from SCS.</title>
        <authorList>
            <person name="Cao W.R."/>
        </authorList>
    </citation>
    <scope>NUCLEOTIDE SEQUENCE [LARGE SCALE GENOMIC DNA]</scope>
    <source>
        <strain evidence="1 2">NR704-98</strain>
    </source>
</reference>
<gene>
    <name evidence="1" type="ORF">K0625_11085</name>
</gene>
<dbReference type="RefSeq" id="WP_220109740.1">
    <property type="nucleotide sequence ID" value="NZ_JAHZST010000006.1"/>
</dbReference>
<evidence type="ECO:0000313" key="1">
    <source>
        <dbReference type="EMBL" id="MBW8184222.1"/>
    </source>
</evidence>
<keyword evidence="2" id="KW-1185">Reference proteome</keyword>
<accession>A0ABS7E3F8</accession>
<evidence type="ECO:0000313" key="2">
    <source>
        <dbReference type="Proteomes" id="UP001195963"/>
    </source>
</evidence>
<protein>
    <submittedName>
        <fullName evidence="1">Uncharacterized protein</fullName>
    </submittedName>
</protein>
<dbReference type="EMBL" id="JAHZST010000006">
    <property type="protein sequence ID" value="MBW8184222.1"/>
    <property type="molecule type" value="Genomic_DNA"/>
</dbReference>
<sequence length="226" mass="24646">MFCYNPPKKSGKQGGIQLLAGVVLISAMVTPSALGGSSTGLTGSIAHNHKLSIFDQKLSFTLPEGWKLAFSEKQNTMFSAEFTPVSDELRDWSSLFCVQGFKGLADSFSPETFLDSIAATYQENCTGEITYQKLGESDIDGYSGFTAIIGCSHMPNTHKATQFNAKSYLSDPKGEIGHYTAISGEQDMYLLHQSMRGEVFNAETPPLESANYREFMATIAPYGLSR</sequence>
<name>A0ABS7E3F8_9GAMM</name>
<proteinExistence type="predicted"/>
<comment type="caution">
    <text evidence="1">The sequence shown here is derived from an EMBL/GenBank/DDBJ whole genome shotgun (WGS) entry which is preliminary data.</text>
</comment>